<reference evidence="5 6" key="1">
    <citation type="journal article" date="2012" name="Stand. Genomic Sci.">
        <title>Complete genome sequence of the sulfur compounds oxidizing chemolithoautotroph Sulfuricurvum kujiense type strain (YK-1(T)).</title>
        <authorList>
            <person name="Han C."/>
            <person name="Kotsyurbenko O."/>
            <person name="Chertkov O."/>
            <person name="Held B."/>
            <person name="Lapidus A."/>
            <person name="Nolan M."/>
            <person name="Lucas S."/>
            <person name="Hammon N."/>
            <person name="Deshpande S."/>
            <person name="Cheng J.F."/>
            <person name="Tapia R."/>
            <person name="Goodwin L.A."/>
            <person name="Pitluck S."/>
            <person name="Liolios K."/>
            <person name="Pagani I."/>
            <person name="Ivanova N."/>
            <person name="Mavromatis K."/>
            <person name="Mikhailova N."/>
            <person name="Pati A."/>
            <person name="Chen A."/>
            <person name="Palaniappan K."/>
            <person name="Land M."/>
            <person name="Hauser L."/>
            <person name="Chang Y.J."/>
            <person name="Jeffries C.D."/>
            <person name="Brambilla E.M."/>
            <person name="Rohde M."/>
            <person name="Spring S."/>
            <person name="Sikorski J."/>
            <person name="Goker M."/>
            <person name="Woyke T."/>
            <person name="Bristow J."/>
            <person name="Eisen J.A."/>
            <person name="Markowitz V."/>
            <person name="Hugenholtz P."/>
            <person name="Kyrpides N.C."/>
            <person name="Klenk H.P."/>
            <person name="Detter J.C."/>
        </authorList>
    </citation>
    <scope>NUCLEOTIDE SEQUENCE [LARGE SCALE GENOMIC DNA]</scope>
    <source>
        <strain evidence="6">ATCC BAA-921 / DSM 16994 / JCM 11577 / YK-1</strain>
    </source>
</reference>
<comment type="subunit">
    <text evidence="2">Associates exclusively with 100S ribosomes, which are dimers of 70S ribosomes.</text>
</comment>
<dbReference type="eggNOG" id="COG1544">
    <property type="taxonomic scope" value="Bacteria"/>
</dbReference>
<evidence type="ECO:0000259" key="4">
    <source>
        <dbReference type="Pfam" id="PF16321"/>
    </source>
</evidence>
<dbReference type="InterPro" id="IPR032528">
    <property type="entry name" value="Ribosom_S30AE_C"/>
</dbReference>
<dbReference type="Gene3D" id="3.30.160.100">
    <property type="entry name" value="Ribosome hibernation promotion factor-like"/>
    <property type="match status" value="1"/>
</dbReference>
<keyword evidence="5" id="KW-0689">Ribosomal protein</keyword>
<keyword evidence="6" id="KW-1185">Reference proteome</keyword>
<dbReference type="InterPro" id="IPR036567">
    <property type="entry name" value="RHF-like"/>
</dbReference>
<dbReference type="NCBIfam" id="TIGR00741">
    <property type="entry name" value="yfiA"/>
    <property type="match status" value="1"/>
</dbReference>
<dbReference type="STRING" id="709032.Sulku_0318"/>
<organism evidence="5 6">
    <name type="scientific">Sulfuricurvum kujiense (strain ATCC BAA-921 / DSM 16994 / JCM 11577 / YK-1)</name>
    <dbReference type="NCBI Taxonomy" id="709032"/>
    <lineage>
        <taxon>Bacteria</taxon>
        <taxon>Pseudomonadati</taxon>
        <taxon>Campylobacterota</taxon>
        <taxon>Epsilonproteobacteria</taxon>
        <taxon>Campylobacterales</taxon>
        <taxon>Sulfurimonadaceae</taxon>
        <taxon>Sulfuricurvum</taxon>
    </lineage>
</organism>
<dbReference type="AlphaFoldDB" id="E4TYK8"/>
<evidence type="ECO:0000313" key="6">
    <source>
        <dbReference type="Proteomes" id="UP000008721"/>
    </source>
</evidence>
<dbReference type="KEGG" id="sku:Sulku_0318"/>
<dbReference type="CDD" id="cd00552">
    <property type="entry name" value="RaiA"/>
    <property type="match status" value="1"/>
</dbReference>
<dbReference type="SUPFAM" id="SSF69754">
    <property type="entry name" value="Ribosome binding protein Y (YfiA homologue)"/>
    <property type="match status" value="1"/>
</dbReference>
<gene>
    <name evidence="5" type="ordered locus">Sulku_0318</name>
</gene>
<dbReference type="Pfam" id="PF02482">
    <property type="entry name" value="Ribosomal_S30AE"/>
    <property type="match status" value="1"/>
</dbReference>
<dbReference type="GO" id="GO:0022627">
    <property type="term" value="C:cytosolic small ribosomal subunit"/>
    <property type="evidence" value="ECO:0007669"/>
    <property type="project" value="TreeGrafter"/>
</dbReference>
<dbReference type="InterPro" id="IPR050574">
    <property type="entry name" value="HPF/YfiA_ribosome-assoc"/>
</dbReference>
<dbReference type="GO" id="GO:0045900">
    <property type="term" value="P:negative regulation of translational elongation"/>
    <property type="evidence" value="ECO:0007669"/>
    <property type="project" value="TreeGrafter"/>
</dbReference>
<dbReference type="GO" id="GO:0043024">
    <property type="term" value="F:ribosomal small subunit binding"/>
    <property type="evidence" value="ECO:0007669"/>
    <property type="project" value="TreeGrafter"/>
</dbReference>
<dbReference type="HOGENOM" id="CLU_071472_0_3_7"/>
<evidence type="ECO:0000256" key="2">
    <source>
        <dbReference type="ARBA" id="ARBA00038695"/>
    </source>
</evidence>
<proteinExistence type="predicted"/>
<dbReference type="EMBL" id="CP002355">
    <property type="protein sequence ID" value="ADR32985.1"/>
    <property type="molecule type" value="Genomic_DNA"/>
</dbReference>
<evidence type="ECO:0000256" key="3">
    <source>
        <dbReference type="ARBA" id="ARBA00041148"/>
    </source>
</evidence>
<protein>
    <recommendedName>
        <fullName evidence="3">Ribosome hibernation promoting factor</fullName>
    </recommendedName>
</protein>
<keyword evidence="5" id="KW-0687">Ribonucleoprotein</keyword>
<evidence type="ECO:0000313" key="5">
    <source>
        <dbReference type="EMBL" id="ADR32985.1"/>
    </source>
</evidence>
<sequence>MNISLVGRHIELSDAIKDHLMHSIDTLTKYHLDLISVNAVASANERKKGVTIEFTINVAGKNTIVITQRDDDLYAAIDIAIDRAQKALRRLHDRLSDHKNEGLNEAKLAASNSIDLHAATEAMEDEIVPAEPILFKPQEVAEILEKLKESGKVFEVFYDIDGKMRVLYKRSDGRFGLY</sequence>
<keyword evidence="1" id="KW-0810">Translation regulation</keyword>
<dbReference type="RefSeq" id="WP_013459182.1">
    <property type="nucleotide sequence ID" value="NC_014762.1"/>
</dbReference>
<name>E4TYK8_SULKY</name>
<accession>E4TYK8</accession>
<evidence type="ECO:0000256" key="1">
    <source>
        <dbReference type="ARBA" id="ARBA00022845"/>
    </source>
</evidence>
<dbReference type="PANTHER" id="PTHR33231">
    <property type="entry name" value="30S RIBOSOMAL PROTEIN"/>
    <property type="match status" value="1"/>
</dbReference>
<dbReference type="InterPro" id="IPR003489">
    <property type="entry name" value="RHF/RaiA"/>
</dbReference>
<feature type="domain" description="Sigma 54 modulation/S30EA ribosomal protein C-terminal" evidence="4">
    <location>
        <begin position="124"/>
        <end position="177"/>
    </location>
</feature>
<dbReference type="OrthoDB" id="9794975at2"/>
<dbReference type="Proteomes" id="UP000008721">
    <property type="component" value="Chromosome"/>
</dbReference>
<dbReference type="PANTHER" id="PTHR33231:SF1">
    <property type="entry name" value="30S RIBOSOMAL PROTEIN"/>
    <property type="match status" value="1"/>
</dbReference>
<dbReference type="Pfam" id="PF16321">
    <property type="entry name" value="Ribosom_S30AE_C"/>
    <property type="match status" value="1"/>
</dbReference>